<feature type="transmembrane region" description="Helical" evidence="1">
    <location>
        <begin position="34"/>
        <end position="56"/>
    </location>
</feature>
<feature type="transmembrane region" description="Helical" evidence="1">
    <location>
        <begin position="93"/>
        <end position="112"/>
    </location>
</feature>
<evidence type="ECO:0000313" key="2">
    <source>
        <dbReference type="EMBL" id="ROP45582.1"/>
    </source>
</evidence>
<dbReference type="RefSeq" id="WP_123378334.1">
    <property type="nucleotide sequence ID" value="NZ_RJKN01000001.1"/>
</dbReference>
<evidence type="ECO:0000313" key="3">
    <source>
        <dbReference type="Proteomes" id="UP000276232"/>
    </source>
</evidence>
<dbReference type="EMBL" id="RJKN01000001">
    <property type="protein sequence ID" value="ROP45582.1"/>
    <property type="molecule type" value="Genomic_DNA"/>
</dbReference>
<feature type="transmembrane region" description="Helical" evidence="1">
    <location>
        <begin position="68"/>
        <end position="87"/>
    </location>
</feature>
<evidence type="ECO:0008006" key="4">
    <source>
        <dbReference type="Google" id="ProtNLM"/>
    </source>
</evidence>
<accession>A0A3N1HT61</accession>
<protein>
    <recommendedName>
        <fullName evidence="4">Integral membrane protein</fullName>
    </recommendedName>
</protein>
<sequence length="118" mass="12009">MLTPLAVALGAASLVLAVWSLVGAVRAARPSGGQLLLAAALEVGLLVQGVVAVVLVVTGTRPLSTATFVGYLLTIVLLLPAGVFWGLADRSRWGNGVLAVAAVTTAVLVLRLEQVWNG</sequence>
<reference evidence="2 3" key="1">
    <citation type="journal article" date="2015" name="Stand. Genomic Sci.">
        <title>Genomic Encyclopedia of Bacterial and Archaeal Type Strains, Phase III: the genomes of soil and plant-associated and newly described type strains.</title>
        <authorList>
            <person name="Whitman W.B."/>
            <person name="Woyke T."/>
            <person name="Klenk H.P."/>
            <person name="Zhou Y."/>
            <person name="Lilburn T.G."/>
            <person name="Beck B.J."/>
            <person name="De Vos P."/>
            <person name="Vandamme P."/>
            <person name="Eisen J.A."/>
            <person name="Garrity G."/>
            <person name="Hugenholtz P."/>
            <person name="Kyrpides N.C."/>
        </authorList>
    </citation>
    <scope>NUCLEOTIDE SEQUENCE [LARGE SCALE GENOMIC DNA]</scope>
    <source>
        <strain evidence="2 3">CECT 7306</strain>
    </source>
</reference>
<dbReference type="OrthoDB" id="3828660at2"/>
<keyword evidence="1" id="KW-0812">Transmembrane</keyword>
<keyword evidence="1" id="KW-1133">Transmembrane helix</keyword>
<dbReference type="InParanoid" id="A0A3N1HT61"/>
<dbReference type="AlphaFoldDB" id="A0A3N1HT61"/>
<keyword evidence="3" id="KW-1185">Reference proteome</keyword>
<organism evidence="2 3">
    <name type="scientific">Pseudokineococcus lusitanus</name>
    <dbReference type="NCBI Taxonomy" id="763993"/>
    <lineage>
        <taxon>Bacteria</taxon>
        <taxon>Bacillati</taxon>
        <taxon>Actinomycetota</taxon>
        <taxon>Actinomycetes</taxon>
        <taxon>Kineosporiales</taxon>
        <taxon>Kineosporiaceae</taxon>
        <taxon>Pseudokineococcus</taxon>
    </lineage>
</organism>
<proteinExistence type="predicted"/>
<dbReference type="Proteomes" id="UP000276232">
    <property type="component" value="Unassembled WGS sequence"/>
</dbReference>
<evidence type="ECO:0000256" key="1">
    <source>
        <dbReference type="SAM" id="Phobius"/>
    </source>
</evidence>
<name>A0A3N1HT61_9ACTN</name>
<keyword evidence="1" id="KW-0472">Membrane</keyword>
<comment type="caution">
    <text evidence="2">The sequence shown here is derived from an EMBL/GenBank/DDBJ whole genome shotgun (WGS) entry which is preliminary data.</text>
</comment>
<gene>
    <name evidence="2" type="ORF">EDC03_0186</name>
</gene>